<dbReference type="AlphaFoldDB" id="A0A402BJJ4"/>
<accession>A0A402BJJ4</accession>
<reference evidence="2" key="1">
    <citation type="submission" date="2018-12" db="EMBL/GenBank/DDBJ databases">
        <title>Tengunoibacter tsumagoiensis gen. nov., sp. nov., Dictyobacter kobayashii sp. nov., D. alpinus sp. nov., and D. joshuensis sp. nov. and description of Dictyobacteraceae fam. nov. within the order Ktedonobacterales isolated from Tengu-no-mugimeshi.</title>
        <authorList>
            <person name="Wang C.M."/>
            <person name="Zheng Y."/>
            <person name="Sakai Y."/>
            <person name="Toyoda A."/>
            <person name="Minakuchi Y."/>
            <person name="Abe K."/>
            <person name="Yokota A."/>
            <person name="Yabe S."/>
        </authorList>
    </citation>
    <scope>NUCLEOTIDE SEQUENCE [LARGE SCALE GENOMIC DNA]</scope>
    <source>
        <strain evidence="2">Uno16</strain>
    </source>
</reference>
<organism evidence="1 2">
    <name type="scientific">Dictyobacter alpinus</name>
    <dbReference type="NCBI Taxonomy" id="2014873"/>
    <lineage>
        <taxon>Bacteria</taxon>
        <taxon>Bacillati</taxon>
        <taxon>Chloroflexota</taxon>
        <taxon>Ktedonobacteria</taxon>
        <taxon>Ktedonobacterales</taxon>
        <taxon>Dictyobacteraceae</taxon>
        <taxon>Dictyobacter</taxon>
    </lineage>
</organism>
<dbReference type="EMBL" id="BIFT01000002">
    <property type="protein sequence ID" value="GCE31521.1"/>
    <property type="molecule type" value="Genomic_DNA"/>
</dbReference>
<keyword evidence="2" id="KW-1185">Reference proteome</keyword>
<dbReference type="Proteomes" id="UP000287171">
    <property type="component" value="Unassembled WGS sequence"/>
</dbReference>
<evidence type="ECO:0000313" key="2">
    <source>
        <dbReference type="Proteomes" id="UP000287171"/>
    </source>
</evidence>
<comment type="caution">
    <text evidence="1">The sequence shown here is derived from an EMBL/GenBank/DDBJ whole genome shotgun (WGS) entry which is preliminary data.</text>
</comment>
<name>A0A402BJJ4_9CHLR</name>
<sequence length="67" mass="8015">MEQELLESAYNFGWMAKASHEEYNPMRFVLTAFREYGSYDEQFNQSLVLRYTAGYNECPSDWVERSK</sequence>
<evidence type="ECO:0000313" key="1">
    <source>
        <dbReference type="EMBL" id="GCE31521.1"/>
    </source>
</evidence>
<dbReference type="RefSeq" id="WP_126631479.1">
    <property type="nucleotide sequence ID" value="NZ_BIFT01000002.1"/>
</dbReference>
<gene>
    <name evidence="1" type="ORF">KDA_70050</name>
</gene>
<protein>
    <submittedName>
        <fullName evidence="1">Uncharacterized protein</fullName>
    </submittedName>
</protein>
<proteinExistence type="predicted"/>